<dbReference type="GO" id="GO:0009279">
    <property type="term" value="C:cell outer membrane"/>
    <property type="evidence" value="ECO:0007669"/>
    <property type="project" value="UniProtKB-SubCell"/>
</dbReference>
<evidence type="ECO:0000256" key="2">
    <source>
        <dbReference type="ARBA" id="ARBA00006275"/>
    </source>
</evidence>
<organism evidence="8 9">
    <name type="scientific">Marinilabilia salmonicolor</name>
    <dbReference type="NCBI Taxonomy" id="989"/>
    <lineage>
        <taxon>Bacteria</taxon>
        <taxon>Pseudomonadati</taxon>
        <taxon>Bacteroidota</taxon>
        <taxon>Bacteroidia</taxon>
        <taxon>Marinilabiliales</taxon>
        <taxon>Marinilabiliaceae</taxon>
        <taxon>Marinilabilia</taxon>
    </lineage>
</organism>
<dbReference type="SUPFAM" id="SSF48452">
    <property type="entry name" value="TPR-like"/>
    <property type="match status" value="1"/>
</dbReference>
<keyword evidence="4" id="KW-0472">Membrane</keyword>
<evidence type="ECO:0000259" key="6">
    <source>
        <dbReference type="Pfam" id="PF07980"/>
    </source>
</evidence>
<dbReference type="InterPro" id="IPR012944">
    <property type="entry name" value="SusD_RagB_dom"/>
</dbReference>
<evidence type="ECO:0000256" key="4">
    <source>
        <dbReference type="ARBA" id="ARBA00023136"/>
    </source>
</evidence>
<evidence type="ECO:0000313" key="8">
    <source>
        <dbReference type="EMBL" id="RCW37336.1"/>
    </source>
</evidence>
<evidence type="ECO:0000256" key="5">
    <source>
        <dbReference type="ARBA" id="ARBA00023237"/>
    </source>
</evidence>
<dbReference type="OrthoDB" id="1031584at2"/>
<sequence>MKTRILIFGIILSLFAACSDDYLERLPNDTLVDNPEFWNDEGNVGNRMFAFYTHFFPGYESGWTRSDFWTLADAPETSWTDDAAQKAATYFINNAPSTASSAGWSFSYVRQINLIIERLENADMLEESKNHWLGVARFFRAMEYHRLVKRFGDVPWFEQVVDDTEKDLLYRQRDARTTVMDNVLADLEFAMEHVRVSDGMPGLKVNQDVVKAFTSRIMLFEGTWQKYHGQNNAAATKYLSAARSTALELIESGRYSIAPDYLSLTTSETLDGNPEIILYRAYEPGEVTHSVMGFQLQDGQRNAPSKDLIDSYLSSNGLPIEQAENDLFESDKTFSLEMANRDPRLYANIDSSRKYLDGVDVLFASSGYYSHRFVNYNLTEYSGQLSITDAPVMRYGEVLLNYIEASAELHDLGEYSLNQNDFDISFNELRKRESVDMPLVTFDGNNLSVNGMVINDPNRDADVSSLLWEIRRERRVEMVWEGRRYDDLRRWKKLEYADMTLNPKLNMGAWLDKEAFVLWFNENVAEADTQIELSDLSGINLDREGTAGYIIPTDDPSALREYDERDYLYPLPTDEIALYKENGVTLNQNPGW</sequence>
<protein>
    <submittedName>
        <fullName evidence="8">Putative outer membrane starch-binding protein</fullName>
    </submittedName>
</protein>
<dbReference type="InterPro" id="IPR011990">
    <property type="entry name" value="TPR-like_helical_dom_sf"/>
</dbReference>
<dbReference type="AlphaFoldDB" id="A0A2T0XLR4"/>
<evidence type="ECO:0000256" key="1">
    <source>
        <dbReference type="ARBA" id="ARBA00004442"/>
    </source>
</evidence>
<accession>A0A2T0XLR4</accession>
<reference evidence="8 9" key="1">
    <citation type="submission" date="2018-07" db="EMBL/GenBank/DDBJ databases">
        <title>Freshwater and sediment microbial communities from various areas in North America, analyzing microbe dynamics in response to fracking.</title>
        <authorList>
            <person name="Lamendella R."/>
        </authorList>
    </citation>
    <scope>NUCLEOTIDE SEQUENCE [LARGE SCALE GENOMIC DNA]</scope>
    <source>
        <strain evidence="8 9">160A</strain>
    </source>
</reference>
<dbReference type="STRING" id="1168289.GCA_000259075_03953"/>
<dbReference type="Proteomes" id="UP000252733">
    <property type="component" value="Unassembled WGS sequence"/>
</dbReference>
<evidence type="ECO:0000313" key="9">
    <source>
        <dbReference type="Proteomes" id="UP000252733"/>
    </source>
</evidence>
<comment type="caution">
    <text evidence="8">The sequence shown here is derived from an EMBL/GenBank/DDBJ whole genome shotgun (WGS) entry which is preliminary data.</text>
</comment>
<dbReference type="Gene3D" id="1.25.40.390">
    <property type="match status" value="1"/>
</dbReference>
<feature type="domain" description="SusD-like N-terminal" evidence="7">
    <location>
        <begin position="103"/>
        <end position="219"/>
    </location>
</feature>
<dbReference type="EMBL" id="QPIZ01000006">
    <property type="protein sequence ID" value="RCW37336.1"/>
    <property type="molecule type" value="Genomic_DNA"/>
</dbReference>
<comment type="similarity">
    <text evidence="2">Belongs to the SusD family.</text>
</comment>
<dbReference type="PROSITE" id="PS51257">
    <property type="entry name" value="PROKAR_LIPOPROTEIN"/>
    <property type="match status" value="1"/>
</dbReference>
<keyword evidence="3" id="KW-0732">Signal</keyword>
<feature type="domain" description="RagB/SusD" evidence="6">
    <location>
        <begin position="303"/>
        <end position="592"/>
    </location>
</feature>
<evidence type="ECO:0000256" key="3">
    <source>
        <dbReference type="ARBA" id="ARBA00022729"/>
    </source>
</evidence>
<keyword evidence="9" id="KW-1185">Reference proteome</keyword>
<dbReference type="RefSeq" id="WP_106153221.1">
    <property type="nucleotide sequence ID" value="NZ_PVTS01000008.1"/>
</dbReference>
<name>A0A2T0XLR4_9BACT</name>
<dbReference type="Pfam" id="PF14322">
    <property type="entry name" value="SusD-like_3"/>
    <property type="match status" value="1"/>
</dbReference>
<proteinExistence type="inferred from homology"/>
<comment type="subcellular location">
    <subcellularLocation>
        <location evidence="1">Cell outer membrane</location>
    </subcellularLocation>
</comment>
<evidence type="ECO:0000259" key="7">
    <source>
        <dbReference type="Pfam" id="PF14322"/>
    </source>
</evidence>
<keyword evidence="5" id="KW-0998">Cell outer membrane</keyword>
<dbReference type="InterPro" id="IPR033985">
    <property type="entry name" value="SusD-like_N"/>
</dbReference>
<gene>
    <name evidence="8" type="ORF">DFO77_10628</name>
</gene>
<dbReference type="Pfam" id="PF07980">
    <property type="entry name" value="SusD_RagB"/>
    <property type="match status" value="1"/>
</dbReference>